<dbReference type="OrthoDB" id="9809206at2"/>
<feature type="domain" description="Cation/H+ exchanger transmembrane" evidence="13">
    <location>
        <begin position="14"/>
        <end position="405"/>
    </location>
</feature>
<dbReference type="STRING" id="1121393.SAMN02745216_01455"/>
<dbReference type="GO" id="GO:0005886">
    <property type="term" value="C:plasma membrane"/>
    <property type="evidence" value="ECO:0007669"/>
    <property type="project" value="UniProtKB-SubCell"/>
</dbReference>
<keyword evidence="10 12" id="KW-0472">Membrane</keyword>
<evidence type="ECO:0000256" key="10">
    <source>
        <dbReference type="ARBA" id="ARBA00023136"/>
    </source>
</evidence>
<evidence type="ECO:0000256" key="4">
    <source>
        <dbReference type="ARBA" id="ARBA00022449"/>
    </source>
</evidence>
<evidence type="ECO:0000256" key="12">
    <source>
        <dbReference type="SAM" id="Phobius"/>
    </source>
</evidence>
<feature type="transmembrane region" description="Helical" evidence="12">
    <location>
        <begin position="6"/>
        <end position="22"/>
    </location>
</feature>
<keyword evidence="7 12" id="KW-1133">Transmembrane helix</keyword>
<feature type="transmembrane region" description="Helical" evidence="12">
    <location>
        <begin position="353"/>
        <end position="373"/>
    </location>
</feature>
<dbReference type="InterPro" id="IPR018422">
    <property type="entry name" value="Cation/H_exchanger_CPA1"/>
</dbReference>
<dbReference type="GO" id="GO:0015385">
    <property type="term" value="F:sodium:proton antiporter activity"/>
    <property type="evidence" value="ECO:0007669"/>
    <property type="project" value="InterPro"/>
</dbReference>
<keyword evidence="4" id="KW-0050">Antiport</keyword>
<dbReference type="GO" id="GO:0015386">
    <property type="term" value="F:potassium:proton antiporter activity"/>
    <property type="evidence" value="ECO:0007669"/>
    <property type="project" value="TreeGrafter"/>
</dbReference>
<feature type="transmembrane region" description="Helical" evidence="12">
    <location>
        <begin position="99"/>
        <end position="122"/>
    </location>
</feature>
<evidence type="ECO:0000259" key="13">
    <source>
        <dbReference type="Pfam" id="PF00999"/>
    </source>
</evidence>
<feature type="transmembrane region" description="Helical" evidence="12">
    <location>
        <begin position="316"/>
        <end position="341"/>
    </location>
</feature>
<keyword evidence="5" id="KW-1003">Cell membrane</keyword>
<evidence type="ECO:0000256" key="9">
    <source>
        <dbReference type="ARBA" id="ARBA00023065"/>
    </source>
</evidence>
<comment type="similarity">
    <text evidence="2">Belongs to the monovalent cation:proton antiporter 1 (CPA1) transporter (TC 2.A.36) family.</text>
</comment>
<feature type="transmembrane region" description="Helical" evidence="12">
    <location>
        <begin position="200"/>
        <end position="222"/>
    </location>
</feature>
<keyword evidence="8" id="KW-0915">Sodium</keyword>
<feature type="transmembrane region" description="Helical" evidence="12">
    <location>
        <begin position="385"/>
        <end position="405"/>
    </location>
</feature>
<dbReference type="GO" id="GO:0098719">
    <property type="term" value="P:sodium ion import across plasma membrane"/>
    <property type="evidence" value="ECO:0007669"/>
    <property type="project" value="TreeGrafter"/>
</dbReference>
<dbReference type="Pfam" id="PF00999">
    <property type="entry name" value="Na_H_Exchanger"/>
    <property type="match status" value="1"/>
</dbReference>
<keyword evidence="11" id="KW-0739">Sodium transport</keyword>
<dbReference type="Gene3D" id="6.10.140.1330">
    <property type="match status" value="1"/>
</dbReference>
<evidence type="ECO:0000256" key="5">
    <source>
        <dbReference type="ARBA" id="ARBA00022475"/>
    </source>
</evidence>
<feature type="transmembrane region" description="Helical" evidence="12">
    <location>
        <begin position="128"/>
        <end position="153"/>
    </location>
</feature>
<dbReference type="Proteomes" id="UP000183994">
    <property type="component" value="Unassembled WGS sequence"/>
</dbReference>
<evidence type="ECO:0000256" key="2">
    <source>
        <dbReference type="ARBA" id="ARBA00007367"/>
    </source>
</evidence>
<dbReference type="GO" id="GO:0051453">
    <property type="term" value="P:regulation of intracellular pH"/>
    <property type="evidence" value="ECO:0007669"/>
    <property type="project" value="TreeGrafter"/>
</dbReference>
<reference evidence="15" key="1">
    <citation type="submission" date="2016-11" db="EMBL/GenBank/DDBJ databases">
        <authorList>
            <person name="Varghese N."/>
            <person name="Submissions S."/>
        </authorList>
    </citation>
    <scope>NUCLEOTIDE SEQUENCE [LARGE SCALE GENOMIC DNA]</scope>
    <source>
        <strain evidence="15">DSM 16219</strain>
    </source>
</reference>
<feature type="transmembrane region" description="Helical" evidence="12">
    <location>
        <begin position="290"/>
        <end position="310"/>
    </location>
</feature>
<evidence type="ECO:0000256" key="8">
    <source>
        <dbReference type="ARBA" id="ARBA00023053"/>
    </source>
</evidence>
<organism evidence="14 15">
    <name type="scientific">Desulfatibacillum alkenivorans DSM 16219</name>
    <dbReference type="NCBI Taxonomy" id="1121393"/>
    <lineage>
        <taxon>Bacteria</taxon>
        <taxon>Pseudomonadati</taxon>
        <taxon>Thermodesulfobacteriota</taxon>
        <taxon>Desulfobacteria</taxon>
        <taxon>Desulfobacterales</taxon>
        <taxon>Desulfatibacillaceae</taxon>
        <taxon>Desulfatibacillum</taxon>
    </lineage>
</organism>
<keyword evidence="15" id="KW-1185">Reference proteome</keyword>
<dbReference type="PANTHER" id="PTHR10110:SF195">
    <property type="entry name" value="NA(+)_H(+) ANTIPORTER NHAS2"/>
    <property type="match status" value="1"/>
</dbReference>
<evidence type="ECO:0000313" key="15">
    <source>
        <dbReference type="Proteomes" id="UP000183994"/>
    </source>
</evidence>
<feature type="transmembrane region" description="Helical" evidence="12">
    <location>
        <begin position="67"/>
        <end position="87"/>
    </location>
</feature>
<feature type="transmembrane region" description="Helical" evidence="12">
    <location>
        <begin position="174"/>
        <end position="194"/>
    </location>
</feature>
<name>A0A1M6IEW3_9BACT</name>
<keyword evidence="9" id="KW-0406">Ion transport</keyword>
<sequence>MEALNTIAILISMAAALAYINHRFLRIPMTIGLMFLSLMASLALILLEGVGLPVAHYADQLVSGIDFSTVLLNGMLGLLLFAGALHVNLDDLAAQKLEVTVFATLGVMASTFLVGGAFYYAASFFHMGLRFVDCLLFGALISPTDPIAVLAILKKAGAPKTLETKIAGESLFNDGIGVVVFLVLLEIAAGGGHVSPGHVLALFGEEVLGGIALGLVAGYAAFRLLSSINNYQVEVLITLALVLGGYALANKLHISGPIAMVVSGLLIGNHGRRLAMSEETVDNLDTFWELIDEILNALLFVLIGLEVFILSFKGQFLIAGILAVPLVLAARFISVGGPVLIMKKWRPFAPKAISIMTWGGLRGGISVALALSLPRECNRELILTMTYAVVVFSILVQGLTIKRLVQSGNGAPPKG</sequence>
<dbReference type="PANTHER" id="PTHR10110">
    <property type="entry name" value="SODIUM/HYDROGEN EXCHANGER"/>
    <property type="match status" value="1"/>
</dbReference>
<dbReference type="InterPro" id="IPR006153">
    <property type="entry name" value="Cation/H_exchanger_TM"/>
</dbReference>
<evidence type="ECO:0000313" key="14">
    <source>
        <dbReference type="EMBL" id="SHJ32968.1"/>
    </source>
</evidence>
<evidence type="ECO:0000256" key="7">
    <source>
        <dbReference type="ARBA" id="ARBA00022989"/>
    </source>
</evidence>
<dbReference type="RefSeq" id="WP_073474474.1">
    <property type="nucleotide sequence ID" value="NZ_FQZU01000006.1"/>
</dbReference>
<keyword evidence="3" id="KW-0813">Transport</keyword>
<feature type="transmembrane region" description="Helical" evidence="12">
    <location>
        <begin position="231"/>
        <end position="248"/>
    </location>
</feature>
<evidence type="ECO:0000256" key="3">
    <source>
        <dbReference type="ARBA" id="ARBA00022448"/>
    </source>
</evidence>
<gene>
    <name evidence="14" type="ORF">SAMN02745216_01455</name>
</gene>
<accession>A0A1M6IEW3</accession>
<evidence type="ECO:0000256" key="1">
    <source>
        <dbReference type="ARBA" id="ARBA00004651"/>
    </source>
</evidence>
<dbReference type="EMBL" id="FQZU01000006">
    <property type="protein sequence ID" value="SHJ32968.1"/>
    <property type="molecule type" value="Genomic_DNA"/>
</dbReference>
<evidence type="ECO:0000256" key="11">
    <source>
        <dbReference type="ARBA" id="ARBA00023201"/>
    </source>
</evidence>
<keyword evidence="6 12" id="KW-0812">Transmembrane</keyword>
<comment type="subcellular location">
    <subcellularLocation>
        <location evidence="1">Cell membrane</location>
        <topology evidence="1">Multi-pass membrane protein</topology>
    </subcellularLocation>
</comment>
<dbReference type="AlphaFoldDB" id="A0A1M6IEW3"/>
<feature type="transmembrane region" description="Helical" evidence="12">
    <location>
        <begin position="29"/>
        <end position="47"/>
    </location>
</feature>
<protein>
    <submittedName>
        <fullName evidence="14">Sodium/proton antiporter, CPA1 family</fullName>
    </submittedName>
</protein>
<evidence type="ECO:0000256" key="6">
    <source>
        <dbReference type="ARBA" id="ARBA00022692"/>
    </source>
</evidence>
<proteinExistence type="inferred from homology"/>